<keyword evidence="3" id="KW-0378">Hydrolase</keyword>
<dbReference type="Gene3D" id="3.10.50.10">
    <property type="match status" value="1"/>
</dbReference>
<feature type="domain" description="GH18" evidence="2">
    <location>
        <begin position="239"/>
        <end position="551"/>
    </location>
</feature>
<dbReference type="InterPro" id="IPR001223">
    <property type="entry name" value="Glyco_hydro18_cat"/>
</dbReference>
<dbReference type="InterPro" id="IPR011583">
    <property type="entry name" value="Chitinase_II/V-like_cat"/>
</dbReference>
<dbReference type="Proteomes" id="UP001481872">
    <property type="component" value="Unassembled WGS sequence"/>
</dbReference>
<evidence type="ECO:0000259" key="1">
    <source>
        <dbReference type="PROSITE" id="PS51781"/>
    </source>
</evidence>
<sequence length="556" mass="62859">MKKLLILLLVLAGVLFGGYTVLNKAGGNNQYSETYKTFHIIYEDQLVPAKYAMREDGQYYMSLEGVQKYLDDSAHYDEAKAAVVFKNKSGEKVLPLDSREATVNGGKIGLRDPLVKKDDQIFIPVEAFVHDYPIAMNYEKDKNVLVMDNRMKKHAAGTLAGDGVNLRESDTTDSPIVATLKADAKLWVYGKKGDWYRVREQDGYLGWIREDNLQVETLDGGEYTADSGLVQQSAVKKPLNITYDYTYAQVKDEVIAGIKKIDGLDVVIPTWFSVENAQGNIRDRGDIRYVENYAKLGVATWAYLDNSFDPELTHQFLQNEEARKRAVSTYVNFAKAYGMKGINIDFENIKVEDRDALTTFVREVAEEARAADLLVSVCVTPQVSKNVENELYDRKALAEICDYVVLMAYDQHWGSSEKAGSVAEYKWVEGNINLSLKDIPPEKFILSVPFYARLWKEGDKGLTSSAVGMKTTTDYVTAHGLNPTWDDEAKQYTIEQSVNGKSEKIWIENAESVSWKVSLMRKYNLAGISSWRLGFETPDVWGAMADQFSKYRYPYQ</sequence>
<dbReference type="InterPro" id="IPR017853">
    <property type="entry name" value="GH"/>
</dbReference>
<evidence type="ECO:0000313" key="3">
    <source>
        <dbReference type="EMBL" id="MEQ3353145.1"/>
    </source>
</evidence>
<proteinExistence type="predicted"/>
<dbReference type="EMBL" id="JBBNPS010000004">
    <property type="protein sequence ID" value="MEQ3353145.1"/>
    <property type="molecule type" value="Genomic_DNA"/>
</dbReference>
<dbReference type="Pfam" id="PF07833">
    <property type="entry name" value="Cu_amine_oxidN1"/>
    <property type="match status" value="1"/>
</dbReference>
<comment type="caution">
    <text evidence="3">The sequence shown here is derived from an EMBL/GenBank/DDBJ whole genome shotgun (WGS) entry which is preliminary data.</text>
</comment>
<dbReference type="RefSeq" id="WP_349053545.1">
    <property type="nucleotide sequence ID" value="NZ_JBBNPS010000004.1"/>
</dbReference>
<dbReference type="SUPFAM" id="SSF55383">
    <property type="entry name" value="Copper amine oxidase, domain N"/>
    <property type="match status" value="1"/>
</dbReference>
<accession>A0ABV1J4N0</accession>
<dbReference type="GO" id="GO:0016787">
    <property type="term" value="F:hydrolase activity"/>
    <property type="evidence" value="ECO:0007669"/>
    <property type="project" value="UniProtKB-KW"/>
</dbReference>
<keyword evidence="4" id="KW-1185">Reference proteome</keyword>
<dbReference type="Pfam" id="PF08239">
    <property type="entry name" value="SH3_3"/>
    <property type="match status" value="1"/>
</dbReference>
<dbReference type="InterPro" id="IPR003646">
    <property type="entry name" value="SH3-like_bac-type"/>
</dbReference>
<reference evidence="3 4" key="1">
    <citation type="submission" date="2024-04" db="EMBL/GenBank/DDBJ databases">
        <title>Human intestinal bacterial collection.</title>
        <authorList>
            <person name="Pauvert C."/>
            <person name="Hitch T.C.A."/>
            <person name="Clavel T."/>
        </authorList>
    </citation>
    <scope>NUCLEOTIDE SEQUENCE [LARGE SCALE GENOMIC DNA]</scope>
    <source>
        <strain evidence="3 4">CLA-SR-H026</strain>
    </source>
</reference>
<dbReference type="InterPro" id="IPR029070">
    <property type="entry name" value="Chitinase_insertion_sf"/>
</dbReference>
<name>A0ABV1J4N0_9FIRM</name>
<dbReference type="InterPro" id="IPR036582">
    <property type="entry name" value="Mao_N_sf"/>
</dbReference>
<protein>
    <submittedName>
        <fullName evidence="3">Glycosyl hydrolase family 18 protein</fullName>
    </submittedName>
</protein>
<dbReference type="SMART" id="SM00287">
    <property type="entry name" value="SH3b"/>
    <property type="match status" value="1"/>
</dbReference>
<dbReference type="Pfam" id="PF00704">
    <property type="entry name" value="Glyco_hydro_18"/>
    <property type="match status" value="1"/>
</dbReference>
<gene>
    <name evidence="3" type="ORF">AAA081_02345</name>
</gene>
<evidence type="ECO:0000313" key="4">
    <source>
        <dbReference type="Proteomes" id="UP001481872"/>
    </source>
</evidence>
<dbReference type="PROSITE" id="PS51910">
    <property type="entry name" value="GH18_2"/>
    <property type="match status" value="1"/>
</dbReference>
<dbReference type="InterPro" id="IPR012854">
    <property type="entry name" value="Cu_amine_oxidase-like_N"/>
</dbReference>
<evidence type="ECO:0000259" key="2">
    <source>
        <dbReference type="PROSITE" id="PS51910"/>
    </source>
</evidence>
<dbReference type="SUPFAM" id="SSF51445">
    <property type="entry name" value="(Trans)glycosidases"/>
    <property type="match status" value="1"/>
</dbReference>
<feature type="domain" description="SH3b" evidence="1">
    <location>
        <begin position="154"/>
        <end position="217"/>
    </location>
</feature>
<dbReference type="PANTHER" id="PTHR46066">
    <property type="entry name" value="CHITINASE DOMAIN-CONTAINING PROTEIN 1 FAMILY MEMBER"/>
    <property type="match status" value="1"/>
</dbReference>
<organism evidence="3 4">
    <name type="scientific">Aedoeadaptatus acetigenes</name>
    <dbReference type="NCBI Taxonomy" id="2981723"/>
    <lineage>
        <taxon>Bacteria</taxon>
        <taxon>Bacillati</taxon>
        <taxon>Bacillota</taxon>
        <taxon>Tissierellia</taxon>
        <taxon>Tissierellales</taxon>
        <taxon>Peptoniphilaceae</taxon>
        <taxon>Aedoeadaptatus</taxon>
    </lineage>
</organism>
<dbReference type="SMART" id="SM00636">
    <property type="entry name" value="Glyco_18"/>
    <property type="match status" value="1"/>
</dbReference>
<dbReference type="PANTHER" id="PTHR46066:SF2">
    <property type="entry name" value="CHITINASE DOMAIN-CONTAINING PROTEIN 1"/>
    <property type="match status" value="1"/>
</dbReference>
<dbReference type="PROSITE" id="PS51781">
    <property type="entry name" value="SH3B"/>
    <property type="match status" value="1"/>
</dbReference>
<dbReference type="Gene3D" id="2.30.30.40">
    <property type="entry name" value="SH3 Domains"/>
    <property type="match status" value="1"/>
</dbReference>
<dbReference type="Gene3D" id="3.20.20.80">
    <property type="entry name" value="Glycosidases"/>
    <property type="match status" value="1"/>
</dbReference>